<dbReference type="KEGG" id="dosa:Os05g0551600"/>
<reference evidence="3" key="2">
    <citation type="journal article" date="2008" name="Nucleic Acids Res.">
        <title>The rice annotation project database (RAP-DB): 2008 update.</title>
        <authorList>
            <consortium name="The rice annotation project (RAP)"/>
        </authorList>
    </citation>
    <scope>GENOME REANNOTATION</scope>
    <source>
        <strain evidence="3">cv. Nipponbare</strain>
    </source>
</reference>
<dbReference type="Pfam" id="PF07797">
    <property type="entry name" value="DUF1639"/>
    <property type="match status" value="1"/>
</dbReference>
<dbReference type="EMBL" id="AP008211">
    <property type="protein sequence ID" value="BAF18163.1"/>
    <property type="molecule type" value="Genomic_DNA"/>
</dbReference>
<dbReference type="PANTHER" id="PTHR33130:SF60">
    <property type="entry name" value="OS05G0551600 PROTEIN"/>
    <property type="match status" value="1"/>
</dbReference>
<feature type="compositionally biased region" description="Low complexity" evidence="1">
    <location>
        <begin position="16"/>
        <end position="30"/>
    </location>
</feature>
<organism evidence="2 3">
    <name type="scientific">Oryza sativa subsp. japonica</name>
    <name type="common">Rice</name>
    <dbReference type="NCBI Taxonomy" id="39947"/>
    <lineage>
        <taxon>Eukaryota</taxon>
        <taxon>Viridiplantae</taxon>
        <taxon>Streptophyta</taxon>
        <taxon>Embryophyta</taxon>
        <taxon>Tracheophyta</taxon>
        <taxon>Spermatophyta</taxon>
        <taxon>Magnoliopsida</taxon>
        <taxon>Liliopsida</taxon>
        <taxon>Poales</taxon>
        <taxon>Poaceae</taxon>
        <taxon>BOP clade</taxon>
        <taxon>Oryzoideae</taxon>
        <taxon>Oryzeae</taxon>
        <taxon>Oryzinae</taxon>
        <taxon>Oryza</taxon>
        <taxon>Oryza sativa</taxon>
    </lineage>
</organism>
<dbReference type="InterPro" id="IPR012438">
    <property type="entry name" value="DUF1639"/>
</dbReference>
<evidence type="ECO:0000256" key="1">
    <source>
        <dbReference type="SAM" id="MobiDB-lite"/>
    </source>
</evidence>
<sequence length="275" mass="29189">MAASASAAASDHHTAQAKSSPSAAPPAGSATRTRLHSFSFPTTFGWGTHRLLRCSKNGDSAPASASPPKQPHTPSPEKGQETSAGGASRPSRPWNLRTRRSATVAPDASRSEAAGKKAAAAAGGGQALLHPPAPLPVVAKKRGFSVALTREEIVADFIAIRGTAPPRRPKKRPRAVRLELDRLYPGLSLADVNLDSYKIVEEIEGKRCSFGFSAGHISCLELDIDTEENESVLGVQQSGLKREKEISASEIQNGKIIANFQLRKVLAGINYLFQN</sequence>
<gene>
    <name evidence="2" type="ordered locus">Os05g0551600</name>
</gene>
<evidence type="ECO:0000313" key="3">
    <source>
        <dbReference type="Proteomes" id="UP000000763"/>
    </source>
</evidence>
<name>Q0DG60_ORYSJ</name>
<evidence type="ECO:0000313" key="2">
    <source>
        <dbReference type="EMBL" id="BAF18163.1"/>
    </source>
</evidence>
<dbReference type="PANTHER" id="PTHR33130">
    <property type="entry name" value="PUTATIVE (DUF1639)-RELATED"/>
    <property type="match status" value="1"/>
</dbReference>
<protein>
    <submittedName>
        <fullName evidence="2">Os05g0551600 protein</fullName>
    </submittedName>
</protein>
<feature type="region of interest" description="Disordered" evidence="1">
    <location>
        <begin position="1"/>
        <end position="132"/>
    </location>
</feature>
<reference evidence="2 3" key="1">
    <citation type="journal article" date="2005" name="Nature">
        <title>The map-based sequence of the rice genome.</title>
        <authorList>
            <consortium name="International rice genome sequencing project (IRGSP)"/>
            <person name="Matsumoto T."/>
            <person name="Wu J."/>
            <person name="Kanamori H."/>
            <person name="Katayose Y."/>
            <person name="Fujisawa M."/>
            <person name="Namiki N."/>
            <person name="Mizuno H."/>
            <person name="Yamamoto K."/>
            <person name="Antonio B.A."/>
            <person name="Baba T."/>
            <person name="Sakata K."/>
            <person name="Nagamura Y."/>
            <person name="Aoki H."/>
            <person name="Arikawa K."/>
            <person name="Arita K."/>
            <person name="Bito T."/>
            <person name="Chiden Y."/>
            <person name="Fujitsuka N."/>
            <person name="Fukunaka R."/>
            <person name="Hamada M."/>
            <person name="Harada C."/>
            <person name="Hayashi A."/>
            <person name="Hijishita S."/>
            <person name="Honda M."/>
            <person name="Hosokawa S."/>
            <person name="Ichikawa Y."/>
            <person name="Idonuma A."/>
            <person name="Iijima M."/>
            <person name="Ikeda M."/>
            <person name="Ikeno M."/>
            <person name="Ito K."/>
            <person name="Ito S."/>
            <person name="Ito T."/>
            <person name="Ito Y."/>
            <person name="Ito Y."/>
            <person name="Iwabuchi A."/>
            <person name="Kamiya K."/>
            <person name="Karasawa W."/>
            <person name="Kurita K."/>
            <person name="Katagiri S."/>
            <person name="Kikuta A."/>
            <person name="Kobayashi H."/>
            <person name="Kobayashi N."/>
            <person name="Machita K."/>
            <person name="Maehara T."/>
            <person name="Masukawa M."/>
            <person name="Mizubayashi T."/>
            <person name="Mukai Y."/>
            <person name="Nagasaki H."/>
            <person name="Nagata Y."/>
            <person name="Naito S."/>
            <person name="Nakashima M."/>
            <person name="Nakama Y."/>
            <person name="Nakamichi Y."/>
            <person name="Nakamura M."/>
            <person name="Meguro A."/>
            <person name="Negishi M."/>
            <person name="Ohta I."/>
            <person name="Ohta T."/>
            <person name="Okamoto M."/>
            <person name="Ono N."/>
            <person name="Saji S."/>
            <person name="Sakaguchi M."/>
            <person name="Sakai K."/>
            <person name="Shibata M."/>
            <person name="Shimokawa T."/>
            <person name="Song J."/>
            <person name="Takazaki Y."/>
            <person name="Terasawa K."/>
            <person name="Tsugane M."/>
            <person name="Tsuji K."/>
            <person name="Ueda S."/>
            <person name="Waki K."/>
            <person name="Yamagata H."/>
            <person name="Yamamoto M."/>
            <person name="Yamamoto S."/>
            <person name="Yamane H."/>
            <person name="Yoshiki S."/>
            <person name="Yoshihara R."/>
            <person name="Yukawa K."/>
            <person name="Zhong H."/>
            <person name="Yano M."/>
            <person name="Yuan Q."/>
            <person name="Ouyang S."/>
            <person name="Liu J."/>
            <person name="Jones K.M."/>
            <person name="Gansberger K."/>
            <person name="Moffat K."/>
            <person name="Hill J."/>
            <person name="Bera J."/>
            <person name="Fadrosh D."/>
            <person name="Jin S."/>
            <person name="Johri S."/>
            <person name="Kim M."/>
            <person name="Overton L."/>
            <person name="Reardon M."/>
            <person name="Tsitrin T."/>
            <person name="Vuong H."/>
            <person name="Weaver B."/>
            <person name="Ciecko A."/>
            <person name="Tallon L."/>
            <person name="Jackson J."/>
            <person name="Pai G."/>
            <person name="Aken S.V."/>
            <person name="Utterback T."/>
            <person name="Reidmuller S."/>
            <person name="Feldblyum T."/>
            <person name="Hsiao J."/>
            <person name="Zismann V."/>
            <person name="Iobst S."/>
            <person name="de Vazeille A.R."/>
            <person name="Buell C.R."/>
            <person name="Ying K."/>
            <person name="Li Y."/>
            <person name="Lu T."/>
            <person name="Huang Y."/>
            <person name="Zhao Q."/>
            <person name="Feng Q."/>
            <person name="Zhang L."/>
            <person name="Zhu J."/>
            <person name="Weng Q."/>
            <person name="Mu J."/>
            <person name="Lu Y."/>
            <person name="Fan D."/>
            <person name="Liu Y."/>
            <person name="Guan J."/>
            <person name="Zhang Y."/>
            <person name="Yu S."/>
            <person name="Liu X."/>
            <person name="Zhang Y."/>
            <person name="Hong G."/>
            <person name="Han B."/>
            <person name="Choisne N."/>
            <person name="Demange N."/>
            <person name="Orjeda G."/>
            <person name="Samain S."/>
            <person name="Cattolico L."/>
            <person name="Pelletier E."/>
            <person name="Couloux A."/>
            <person name="Segurens B."/>
            <person name="Wincker P."/>
            <person name="D'Hont A."/>
            <person name="Scarpelli C."/>
            <person name="Weissenbach J."/>
            <person name="Salanoubat M."/>
            <person name="Quetier F."/>
            <person name="Yu Y."/>
            <person name="Kim H.R."/>
            <person name="Rambo T."/>
            <person name="Currie J."/>
            <person name="Collura K."/>
            <person name="Luo M."/>
            <person name="Yang T."/>
            <person name="Ammiraju J.S.S."/>
            <person name="Engler F."/>
            <person name="Soderlund C."/>
            <person name="Wing R.A."/>
            <person name="Palmer L.E."/>
            <person name="de la Bastide M."/>
            <person name="Spiegel L."/>
            <person name="Nascimento L."/>
            <person name="Zutavern T."/>
            <person name="O'Shaughnessy A."/>
            <person name="Dike S."/>
            <person name="Dedhia N."/>
            <person name="Preston R."/>
            <person name="Balija V."/>
            <person name="McCombie W.R."/>
            <person name="Chow T."/>
            <person name="Chen H."/>
            <person name="Chung M."/>
            <person name="Chen C."/>
            <person name="Shaw J."/>
            <person name="Wu H."/>
            <person name="Hsiao K."/>
            <person name="Chao Y."/>
            <person name="Chu M."/>
            <person name="Cheng C."/>
            <person name="Hour A."/>
            <person name="Lee P."/>
            <person name="Lin S."/>
            <person name="Lin Y."/>
            <person name="Liou J."/>
            <person name="Liu S."/>
            <person name="Hsing Y."/>
            <person name="Raghuvanshi S."/>
            <person name="Mohanty A."/>
            <person name="Bharti A.K."/>
            <person name="Gaur A."/>
            <person name="Gupta V."/>
            <person name="Kumar D."/>
            <person name="Ravi V."/>
            <person name="Vij S."/>
            <person name="Kapur A."/>
            <person name="Khurana P."/>
            <person name="Khurana P."/>
            <person name="Khurana J.P."/>
            <person name="Tyagi A.K."/>
            <person name="Gaikwad K."/>
            <person name="Singh A."/>
            <person name="Dalal V."/>
            <person name="Srivastava S."/>
            <person name="Dixit A."/>
            <person name="Pal A.K."/>
            <person name="Ghazi I.A."/>
            <person name="Yadav M."/>
            <person name="Pandit A."/>
            <person name="Bhargava A."/>
            <person name="Sureshbabu K."/>
            <person name="Batra K."/>
            <person name="Sharma T.R."/>
            <person name="Mohapatra T."/>
            <person name="Singh N.K."/>
            <person name="Messing J."/>
            <person name="Nelson A.B."/>
            <person name="Fuks G."/>
            <person name="Kavchok S."/>
            <person name="Keizer G."/>
            <person name="Linton E."/>
            <person name="Llaca V."/>
            <person name="Song R."/>
            <person name="Tanyolac B."/>
            <person name="Young S."/>
            <person name="Ho-Il K."/>
            <person name="Hahn J.H."/>
            <person name="Sangsakoo G."/>
            <person name="Vanavichit A."/>
            <person name="de Mattos Luiz.A.T."/>
            <person name="Zimmer P.D."/>
            <person name="Malone G."/>
            <person name="Dellagostin O."/>
            <person name="de Oliveira A.C."/>
            <person name="Bevan M."/>
            <person name="Bancroft I."/>
            <person name="Minx P."/>
            <person name="Cordum H."/>
            <person name="Wilson R."/>
            <person name="Cheng Z."/>
            <person name="Jin W."/>
            <person name="Jiang J."/>
            <person name="Leong S.A."/>
            <person name="Iwama H."/>
            <person name="Gojobori T."/>
            <person name="Itoh T."/>
            <person name="Niimura Y."/>
            <person name="Fujii Y."/>
            <person name="Habara T."/>
            <person name="Sakai H."/>
            <person name="Sato Y."/>
            <person name="Wilson G."/>
            <person name="Kumar K."/>
            <person name="McCouch S."/>
            <person name="Juretic N."/>
            <person name="Hoen D."/>
            <person name="Wright S."/>
            <person name="Bruskiewich R."/>
            <person name="Bureau T."/>
            <person name="Miyao A."/>
            <person name="Hirochika H."/>
            <person name="Nishikawa T."/>
            <person name="Kadowaki K."/>
            <person name="Sugiura M."/>
            <person name="Burr B."/>
            <person name="Sasaki T."/>
        </authorList>
    </citation>
    <scope>NUCLEOTIDE SEQUENCE [LARGE SCALE GENOMIC DNA]</scope>
    <source>
        <strain evidence="3">cv. Nipponbare</strain>
    </source>
</reference>
<dbReference type="HOGENOM" id="CLU_075926_0_0_1"/>
<proteinExistence type="predicted"/>
<accession>Q0DG60</accession>
<dbReference type="AlphaFoldDB" id="Q0DG60"/>
<dbReference type="Proteomes" id="UP000000763">
    <property type="component" value="Chromosome 5"/>
</dbReference>